<evidence type="ECO:0000313" key="10">
    <source>
        <dbReference type="EnsemblPlants" id="QL03p012108:mrna"/>
    </source>
</evidence>
<dbReference type="Gramene" id="QL03p012108:mrna">
    <property type="protein sequence ID" value="QL03p012108:mrna"/>
    <property type="gene ID" value="QL03p012108"/>
</dbReference>
<dbReference type="InParanoid" id="A0A7N2L4Z5"/>
<dbReference type="EMBL" id="LRBV02000003">
    <property type="status" value="NOT_ANNOTATED_CDS"/>
    <property type="molecule type" value="Genomic_DNA"/>
</dbReference>
<feature type="domain" description="Disease resistance N-terminal" evidence="7">
    <location>
        <begin position="13"/>
        <end position="99"/>
    </location>
</feature>
<dbReference type="InterPro" id="IPR056789">
    <property type="entry name" value="LRR_R13L1-DRL21"/>
</dbReference>
<dbReference type="Gene3D" id="1.10.10.10">
    <property type="entry name" value="Winged helix-like DNA-binding domain superfamily/Winged helix DNA-binding domain"/>
    <property type="match status" value="1"/>
</dbReference>
<dbReference type="AlphaFoldDB" id="A0A7N2L4Z5"/>
<reference evidence="10 11" key="1">
    <citation type="journal article" date="2016" name="G3 (Bethesda)">
        <title>First Draft Assembly and Annotation of the Genome of a California Endemic Oak Quercus lobata Nee (Fagaceae).</title>
        <authorList>
            <person name="Sork V.L."/>
            <person name="Fitz-Gibbon S.T."/>
            <person name="Puiu D."/>
            <person name="Crepeau M."/>
            <person name="Gugger P.F."/>
            <person name="Sherman R."/>
            <person name="Stevens K."/>
            <person name="Langley C.H."/>
            <person name="Pellegrini M."/>
            <person name="Salzberg S.L."/>
        </authorList>
    </citation>
    <scope>NUCLEOTIDE SEQUENCE [LARGE SCALE GENOMIC DNA]</scope>
    <source>
        <strain evidence="10 11">cv. SW786</strain>
    </source>
</reference>
<evidence type="ECO:0008006" key="12">
    <source>
        <dbReference type="Google" id="ProtNLM"/>
    </source>
</evidence>
<dbReference type="PRINTS" id="PR00364">
    <property type="entry name" value="DISEASERSIST"/>
</dbReference>
<feature type="domain" description="Disease resistance R13L4/SHOC-2-like LRR" evidence="8">
    <location>
        <begin position="938"/>
        <end position="1032"/>
    </location>
</feature>
<dbReference type="SUPFAM" id="SSF52540">
    <property type="entry name" value="P-loop containing nucleoside triphosphate hydrolases"/>
    <property type="match status" value="1"/>
</dbReference>
<dbReference type="OMA" id="CENQLIT"/>
<dbReference type="EnsemblPlants" id="QL03p012108:mrna">
    <property type="protein sequence ID" value="QL03p012108:mrna"/>
    <property type="gene ID" value="QL03p012108"/>
</dbReference>
<evidence type="ECO:0000259" key="6">
    <source>
        <dbReference type="Pfam" id="PF00931"/>
    </source>
</evidence>
<keyword evidence="2" id="KW-0677">Repeat</keyword>
<evidence type="ECO:0000259" key="8">
    <source>
        <dbReference type="Pfam" id="PF23598"/>
    </source>
</evidence>
<sequence length="1041" mass="119485">MAEAMPFEIARKIIELLGSTTFEELGFIWGVTDELQKLKGTVSTIQDVFQDSEESQYKEDGVRVRGWIMKLRGAIYDADDLLTDLSTQDLRRREMDGDEMAKKVGTFFSSSNQVAFRLKMAHKLKAMVERLKEIENDMKNLELVVCRPQATVVSGERGQTHSFVEEFFWGREEDENNIIGLLLNFDEGLNVSFISIVGIGGLGKTTLAQHVYNDEKVKAYFELKMWVSVSEVFSVKTVAEKIIECATRRKPDNLPYVFLENRVHQELDQKKFLLVLDDVWNVENGEWSNLKSLLMGGSMGSKVLITTRTRYVAKITSTVSPYFLKGLSVEKSWSLLKRIAFNNGEDSNPDHEDIGKKIVEKCQGVPLAIKMIGRVLYFKRTVDEWSDIENKELTNIDQEENNILPILKLSYDYLPVHLKCCFTYCSVFPKDYEIRRAFFQETKEDYLGNITTFKMHNLVHDLAQSLSRTECTLFDSNAQNFNENVGHLSFPFYNVFEKNISLLVKAKKTHTFILTSNPRYSDQEVEKESPFSRLISPSQKVKKESSLKRLIFSFRCLRVLDLHDLKIVMVSNSIDNLKYLKYLDLSENDIKFLPSCIIRLLHLETLTLSRCVNLKELPKDIQKMVSLKHLEIDGCKSLTHMPCGLGQLILRTLPLFVVSKDPIGSSSKPCGELAEMNKLNNVRGGLHIKNLSWLKDATSETKAANLKDKKHLRDLKLSWDSDGNDSTNVHSSENSWEGLEPHPTLKKLQVIGYPGETFLRWLPSLTDGWWRSDNDQGDVATKPSTSSQQYQQHISLPFFPRLSYLYIRNCVKLTCMPLFPNLKEGLILSNANLKPLQQTMAMTMDMTIESSFLTLSSSPPLSKLKSLSLFRMQDIESLSEDWLQNLTSLEYLEIWACPRLKSLSRFMQHLTSLKKLEIGDFEEFDLICDESDNGTKWVSNLQEIRLSIFPHLETLPKWIGNLKLLQSLKIDEWPNLTSLPEWIGNLTSLQKIEIYLCPKLTSLPKGMRNLRSLQSLEIINCPKLKESCREQIAHIPIFRNL</sequence>
<dbReference type="InterPro" id="IPR032675">
    <property type="entry name" value="LRR_dom_sf"/>
</dbReference>
<evidence type="ECO:0000259" key="9">
    <source>
        <dbReference type="Pfam" id="PF25019"/>
    </source>
</evidence>
<dbReference type="Pfam" id="PF23598">
    <property type="entry name" value="LRR_14"/>
    <property type="match status" value="1"/>
</dbReference>
<dbReference type="Proteomes" id="UP000594261">
    <property type="component" value="Chromosome 3"/>
</dbReference>
<evidence type="ECO:0000313" key="11">
    <source>
        <dbReference type="Proteomes" id="UP000594261"/>
    </source>
</evidence>
<dbReference type="Gene3D" id="3.40.50.300">
    <property type="entry name" value="P-loop containing nucleotide triphosphate hydrolases"/>
    <property type="match status" value="1"/>
</dbReference>
<dbReference type="GO" id="GO:0006952">
    <property type="term" value="P:defense response"/>
    <property type="evidence" value="ECO:0007669"/>
    <property type="project" value="UniProtKB-KW"/>
</dbReference>
<evidence type="ECO:0000256" key="4">
    <source>
        <dbReference type="ARBA" id="ARBA00022821"/>
    </source>
</evidence>
<name>A0A7N2L4Z5_QUELO</name>
<feature type="domain" description="NB-ARC" evidence="6">
    <location>
        <begin position="174"/>
        <end position="343"/>
    </location>
</feature>
<dbReference type="Gene3D" id="3.80.10.10">
    <property type="entry name" value="Ribonuclease Inhibitor"/>
    <property type="match status" value="3"/>
</dbReference>
<dbReference type="GO" id="GO:0043531">
    <property type="term" value="F:ADP binding"/>
    <property type="evidence" value="ECO:0007669"/>
    <property type="project" value="InterPro"/>
</dbReference>
<reference evidence="10" key="2">
    <citation type="submission" date="2021-01" db="UniProtKB">
        <authorList>
            <consortium name="EnsemblPlants"/>
        </authorList>
    </citation>
    <scope>IDENTIFICATION</scope>
</reference>
<dbReference type="Pfam" id="PF00931">
    <property type="entry name" value="NB-ARC"/>
    <property type="match status" value="1"/>
</dbReference>
<dbReference type="PANTHER" id="PTHR36766">
    <property type="entry name" value="PLANT BROAD-SPECTRUM MILDEW RESISTANCE PROTEIN RPW8"/>
    <property type="match status" value="1"/>
</dbReference>
<dbReference type="PANTHER" id="PTHR36766:SF40">
    <property type="entry name" value="DISEASE RESISTANCE PROTEIN RGA3"/>
    <property type="match status" value="1"/>
</dbReference>
<proteinExistence type="predicted"/>
<protein>
    <recommendedName>
        <fullName evidence="12">CC-NBS-LRR protein</fullName>
    </recommendedName>
</protein>
<dbReference type="Pfam" id="PF18052">
    <property type="entry name" value="Rx_N"/>
    <property type="match status" value="1"/>
</dbReference>
<dbReference type="SUPFAM" id="SSF52058">
    <property type="entry name" value="L domain-like"/>
    <property type="match status" value="1"/>
</dbReference>
<keyword evidence="5" id="KW-0067">ATP-binding</keyword>
<dbReference type="GO" id="GO:0051707">
    <property type="term" value="P:response to other organism"/>
    <property type="evidence" value="ECO:0007669"/>
    <property type="project" value="UniProtKB-ARBA"/>
</dbReference>
<accession>A0A7N2L4Z5</accession>
<feature type="domain" description="R13L1/DRL21-like LRR repeat region" evidence="9">
    <location>
        <begin position="673"/>
        <end position="765"/>
    </location>
</feature>
<evidence type="ECO:0000256" key="5">
    <source>
        <dbReference type="ARBA" id="ARBA00022840"/>
    </source>
</evidence>
<dbReference type="InterPro" id="IPR041118">
    <property type="entry name" value="Rx_N"/>
</dbReference>
<keyword evidence="4" id="KW-0611">Plant defense</keyword>
<keyword evidence="3" id="KW-0547">Nucleotide-binding</keyword>
<keyword evidence="11" id="KW-1185">Reference proteome</keyword>
<dbReference type="InterPro" id="IPR042197">
    <property type="entry name" value="Apaf_helical"/>
</dbReference>
<dbReference type="InterPro" id="IPR055414">
    <property type="entry name" value="LRR_R13L4/SHOC2-like"/>
</dbReference>
<dbReference type="Pfam" id="PF25019">
    <property type="entry name" value="LRR_R13L1-DRL21"/>
    <property type="match status" value="1"/>
</dbReference>
<dbReference type="FunFam" id="1.10.8.430:FF:000003">
    <property type="entry name" value="Probable disease resistance protein At5g66910"/>
    <property type="match status" value="1"/>
</dbReference>
<organism evidence="10 11">
    <name type="scientific">Quercus lobata</name>
    <name type="common">Valley oak</name>
    <dbReference type="NCBI Taxonomy" id="97700"/>
    <lineage>
        <taxon>Eukaryota</taxon>
        <taxon>Viridiplantae</taxon>
        <taxon>Streptophyta</taxon>
        <taxon>Embryophyta</taxon>
        <taxon>Tracheophyta</taxon>
        <taxon>Spermatophyta</taxon>
        <taxon>Magnoliopsida</taxon>
        <taxon>eudicotyledons</taxon>
        <taxon>Gunneridae</taxon>
        <taxon>Pentapetalae</taxon>
        <taxon>rosids</taxon>
        <taxon>fabids</taxon>
        <taxon>Fagales</taxon>
        <taxon>Fagaceae</taxon>
        <taxon>Quercus</taxon>
    </lineage>
</organism>
<dbReference type="InterPro" id="IPR002182">
    <property type="entry name" value="NB-ARC"/>
</dbReference>
<evidence type="ECO:0000256" key="2">
    <source>
        <dbReference type="ARBA" id="ARBA00022737"/>
    </source>
</evidence>
<dbReference type="GO" id="GO:0005524">
    <property type="term" value="F:ATP binding"/>
    <property type="evidence" value="ECO:0007669"/>
    <property type="project" value="UniProtKB-KW"/>
</dbReference>
<dbReference type="InterPro" id="IPR036388">
    <property type="entry name" value="WH-like_DNA-bd_sf"/>
</dbReference>
<dbReference type="InterPro" id="IPR027417">
    <property type="entry name" value="P-loop_NTPase"/>
</dbReference>
<evidence type="ECO:0000259" key="7">
    <source>
        <dbReference type="Pfam" id="PF18052"/>
    </source>
</evidence>
<evidence type="ECO:0000256" key="1">
    <source>
        <dbReference type="ARBA" id="ARBA00022614"/>
    </source>
</evidence>
<keyword evidence="1" id="KW-0433">Leucine-rich repeat</keyword>
<dbReference type="Gene3D" id="1.10.8.430">
    <property type="entry name" value="Helical domain of apoptotic protease-activating factors"/>
    <property type="match status" value="1"/>
</dbReference>
<evidence type="ECO:0000256" key="3">
    <source>
        <dbReference type="ARBA" id="ARBA00022741"/>
    </source>
</evidence>
<dbReference type="Gene3D" id="1.20.5.4130">
    <property type="match status" value="1"/>
</dbReference>